<evidence type="ECO:0000313" key="2">
    <source>
        <dbReference type="EMBL" id="PTB43265.1"/>
    </source>
</evidence>
<evidence type="ECO:0000313" key="3">
    <source>
        <dbReference type="Proteomes" id="UP000240493"/>
    </source>
</evidence>
<dbReference type="OrthoDB" id="5103128at2759"/>
<reference evidence="2 3" key="1">
    <citation type="submission" date="2016-07" db="EMBL/GenBank/DDBJ databases">
        <title>Multiple horizontal gene transfer events from other fungi enriched the ability of initially mycotrophic Trichoderma (Ascomycota) to feed on dead plant biomass.</title>
        <authorList>
            <consortium name="DOE Joint Genome Institute"/>
            <person name="Aerts A."/>
            <person name="Atanasova L."/>
            <person name="Chenthamara K."/>
            <person name="Zhang J."/>
            <person name="Grujic M."/>
            <person name="Henrissat B."/>
            <person name="Kuo A."/>
            <person name="Salamov A."/>
            <person name="Lipzen A."/>
            <person name="Labutti K."/>
            <person name="Barry K."/>
            <person name="Miao Y."/>
            <person name="Rahimi M.J."/>
            <person name="Shen Q."/>
            <person name="Grigoriev I.V."/>
            <person name="Kubicek C.P."/>
            <person name="Druzhinina I.S."/>
        </authorList>
    </citation>
    <scope>NUCLEOTIDE SEQUENCE [LARGE SCALE GENOMIC DNA]</scope>
    <source>
        <strain evidence="2 3">CBS 433.97</strain>
    </source>
</reference>
<proteinExistence type="predicted"/>
<dbReference type="AlphaFoldDB" id="A0A2T3ZEN8"/>
<feature type="region of interest" description="Disordered" evidence="1">
    <location>
        <begin position="1"/>
        <end position="36"/>
    </location>
</feature>
<dbReference type="Proteomes" id="UP000240493">
    <property type="component" value="Unassembled WGS sequence"/>
</dbReference>
<name>A0A2T3ZEN8_TRIA4</name>
<organism evidence="2 3">
    <name type="scientific">Trichoderma asperellum (strain ATCC 204424 / CBS 433.97 / NBRC 101777)</name>
    <dbReference type="NCBI Taxonomy" id="1042311"/>
    <lineage>
        <taxon>Eukaryota</taxon>
        <taxon>Fungi</taxon>
        <taxon>Dikarya</taxon>
        <taxon>Ascomycota</taxon>
        <taxon>Pezizomycotina</taxon>
        <taxon>Sordariomycetes</taxon>
        <taxon>Hypocreomycetidae</taxon>
        <taxon>Hypocreales</taxon>
        <taxon>Hypocreaceae</taxon>
        <taxon>Trichoderma</taxon>
    </lineage>
</organism>
<sequence>MTGMHLGSQDEEAAISPDRLESETSNNPLHREPDVALESDIWDEDESFDCLDERAELKIDLLKDEMNRIDMDEAKDLERRIEAILTSQERSCLTLTEDDETALFPPNTIDDQISRFRHEHPGIYDAVETHRDRLYRLITRKAQFMLAFTSRAKCSTALLAFFLFLVANSSKESRKRLVRIIHPSAQPLSVQLILGQRAWSAAMFDEIRSIDLDNLETIGDFATAYIGIALLPTPRGLYL</sequence>
<dbReference type="EMBL" id="KZ679259">
    <property type="protein sequence ID" value="PTB43265.1"/>
    <property type="molecule type" value="Genomic_DNA"/>
</dbReference>
<evidence type="ECO:0000256" key="1">
    <source>
        <dbReference type="SAM" id="MobiDB-lite"/>
    </source>
</evidence>
<protein>
    <submittedName>
        <fullName evidence="2">Uncharacterized protein</fullName>
    </submittedName>
</protein>
<keyword evidence="3" id="KW-1185">Reference proteome</keyword>
<gene>
    <name evidence="2" type="ORF">M441DRAFT_368977</name>
</gene>
<accession>A0A2T3ZEN8</accession>